<proteinExistence type="predicted"/>
<evidence type="ECO:0000313" key="2">
    <source>
        <dbReference type="Proteomes" id="UP000824056"/>
    </source>
</evidence>
<comment type="caution">
    <text evidence="1">The sequence shown here is derived from an EMBL/GenBank/DDBJ whole genome shotgun (WGS) entry which is preliminary data.</text>
</comment>
<evidence type="ECO:0000313" key="1">
    <source>
        <dbReference type="EMBL" id="HIZ64956.1"/>
    </source>
</evidence>
<dbReference type="Proteomes" id="UP000824056">
    <property type="component" value="Unassembled WGS sequence"/>
</dbReference>
<reference evidence="1" key="2">
    <citation type="submission" date="2021-04" db="EMBL/GenBank/DDBJ databases">
        <authorList>
            <person name="Gilroy R."/>
        </authorList>
    </citation>
    <scope>NUCLEOTIDE SEQUENCE</scope>
    <source>
        <strain evidence="1">1068</strain>
    </source>
</reference>
<name>A0A9D2JRS5_9FIRM</name>
<sequence length="58" mass="6973">MGDRYTKEYQVYCPRTQQKAEHVVEYARATCTRVPDTVLHFHCTRDGRCKDCERDYLE</sequence>
<organism evidence="1 2">
    <name type="scientific">Candidatus Blautia pullicola</name>
    <dbReference type="NCBI Taxonomy" id="2838498"/>
    <lineage>
        <taxon>Bacteria</taxon>
        <taxon>Bacillati</taxon>
        <taxon>Bacillota</taxon>
        <taxon>Clostridia</taxon>
        <taxon>Lachnospirales</taxon>
        <taxon>Lachnospiraceae</taxon>
        <taxon>Blautia</taxon>
    </lineage>
</organism>
<dbReference type="AlphaFoldDB" id="A0A9D2JRS5"/>
<dbReference type="EMBL" id="DXBG01000082">
    <property type="protein sequence ID" value="HIZ64956.1"/>
    <property type="molecule type" value="Genomic_DNA"/>
</dbReference>
<accession>A0A9D2JRS5</accession>
<protein>
    <submittedName>
        <fullName evidence="1">Uncharacterized protein</fullName>
    </submittedName>
</protein>
<gene>
    <name evidence="1" type="ORF">H9809_03490</name>
</gene>
<reference evidence="1" key="1">
    <citation type="journal article" date="2021" name="PeerJ">
        <title>Extensive microbial diversity within the chicken gut microbiome revealed by metagenomics and culture.</title>
        <authorList>
            <person name="Gilroy R."/>
            <person name="Ravi A."/>
            <person name="Getino M."/>
            <person name="Pursley I."/>
            <person name="Horton D.L."/>
            <person name="Alikhan N.F."/>
            <person name="Baker D."/>
            <person name="Gharbi K."/>
            <person name="Hall N."/>
            <person name="Watson M."/>
            <person name="Adriaenssens E.M."/>
            <person name="Foster-Nyarko E."/>
            <person name="Jarju S."/>
            <person name="Secka A."/>
            <person name="Antonio M."/>
            <person name="Oren A."/>
            <person name="Chaudhuri R.R."/>
            <person name="La Ragione R."/>
            <person name="Hildebrand F."/>
            <person name="Pallen M.J."/>
        </authorList>
    </citation>
    <scope>NUCLEOTIDE SEQUENCE</scope>
    <source>
        <strain evidence="1">1068</strain>
    </source>
</reference>